<dbReference type="AlphaFoldDB" id="A0A8S1ULV5"/>
<feature type="transmembrane region" description="Helical" evidence="1">
    <location>
        <begin position="227"/>
        <end position="249"/>
    </location>
</feature>
<dbReference type="EMBL" id="CAJJDP010000046">
    <property type="protein sequence ID" value="CAD8165465.1"/>
    <property type="molecule type" value="Genomic_DNA"/>
</dbReference>
<evidence type="ECO:0000313" key="2">
    <source>
        <dbReference type="EMBL" id="CAD8165465.1"/>
    </source>
</evidence>
<organism evidence="2 3">
    <name type="scientific">Paramecium octaurelia</name>
    <dbReference type="NCBI Taxonomy" id="43137"/>
    <lineage>
        <taxon>Eukaryota</taxon>
        <taxon>Sar</taxon>
        <taxon>Alveolata</taxon>
        <taxon>Ciliophora</taxon>
        <taxon>Intramacronucleata</taxon>
        <taxon>Oligohymenophorea</taxon>
        <taxon>Peniculida</taxon>
        <taxon>Parameciidae</taxon>
        <taxon>Paramecium</taxon>
    </lineage>
</organism>
<evidence type="ECO:0000313" key="3">
    <source>
        <dbReference type="Proteomes" id="UP000683925"/>
    </source>
</evidence>
<feature type="transmembrane region" description="Helical" evidence="1">
    <location>
        <begin position="100"/>
        <end position="123"/>
    </location>
</feature>
<feature type="transmembrane region" description="Helical" evidence="1">
    <location>
        <begin position="261"/>
        <end position="280"/>
    </location>
</feature>
<feature type="transmembrane region" description="Helical" evidence="1">
    <location>
        <begin position="371"/>
        <end position="395"/>
    </location>
</feature>
<feature type="transmembrane region" description="Helical" evidence="1">
    <location>
        <begin position="155"/>
        <end position="176"/>
    </location>
</feature>
<dbReference type="OMA" id="YPQANIF"/>
<keyword evidence="1" id="KW-0812">Transmembrane</keyword>
<dbReference type="Proteomes" id="UP000683925">
    <property type="component" value="Unassembled WGS sequence"/>
</dbReference>
<feature type="transmembrane region" description="Helical" evidence="1">
    <location>
        <begin position="407"/>
        <end position="427"/>
    </location>
</feature>
<dbReference type="OrthoDB" id="295795at2759"/>
<accession>A0A8S1ULV5</accession>
<gene>
    <name evidence="2" type="ORF">POCTA_138.1.T0460299</name>
</gene>
<keyword evidence="1" id="KW-0472">Membrane</keyword>
<evidence type="ECO:0000256" key="1">
    <source>
        <dbReference type="SAM" id="Phobius"/>
    </source>
</evidence>
<protein>
    <recommendedName>
        <fullName evidence="4">Transmembrane protein</fullName>
    </recommendedName>
</protein>
<keyword evidence="1" id="KW-1133">Transmembrane helix</keyword>
<feature type="transmembrane region" description="Helical" evidence="1">
    <location>
        <begin position="188"/>
        <end position="206"/>
    </location>
</feature>
<evidence type="ECO:0008006" key="4">
    <source>
        <dbReference type="Google" id="ProtNLM"/>
    </source>
</evidence>
<reference evidence="2" key="1">
    <citation type="submission" date="2021-01" db="EMBL/GenBank/DDBJ databases">
        <authorList>
            <consortium name="Genoscope - CEA"/>
            <person name="William W."/>
        </authorList>
    </citation>
    <scope>NUCLEOTIDE SEQUENCE</scope>
</reference>
<feature type="transmembrane region" description="Helical" evidence="1">
    <location>
        <begin position="62"/>
        <end position="80"/>
    </location>
</feature>
<name>A0A8S1ULV5_PAROT</name>
<comment type="caution">
    <text evidence="2">The sequence shown here is derived from an EMBL/GenBank/DDBJ whole genome shotgun (WGS) entry which is preliminary data.</text>
</comment>
<sequence>MKFQEIQREIYTNDELCLFLKFHLRISSAACLTLSIIQLYLTSQYNLQFHPFFDMLHLMTEMISILFAILGLVYSFSYITKLQQANCQYYENQNDNISRLLFVAICFTLTIVITLGVMNPIFYEIGMQSKVAQMEPSSYEDLQLIYQSVKSQGNLLIEVIVSAAQTISLIFMGYVFLLFSKNAITYNYFIYFFALITNLVAIIVYSKEDDMKSVSIINHILNPNDKYLITYISGASLFIALIIFSIFLIDTLGQYYRIFKNPIYKFILGNILIGLVFALIGSNGQLIRNLQQYSEIYLGKDECRNQMNLIPSQILEDLGCSKKYFGAQESLQLDCPNEQQTQIWEHKENEQFGCINWNCCSLISQILLQKYISYCLLTSWEAILLIMLSFMIFQIRLVQENAISQTLKQIALLFSFSLIFAGIFAANSQPDIEIYRKTYVSPQNYIPVNNLNTLPTHQMFLAIDWLPQQCSQKVPVDIVQSIKDYCSNDCTLLIELILSIENGSFLVNTINQKDLIISQEDNVDSEFLYLKGRFKDIIQSIEDNIQVCLFSPSAAIKWNFESSERKRKHKHTKQVDYPLMHEQIIQIPSKVQQDALTQLIKYYNIQLVFQENNILPIGTQITIHNSLLYNCQSININAEKSILINQSNVEQNQLTFYNYPQGQYATVVFNTESYQSCIYIQSNQNIYIHPIIPIQSDLTITLSWFGIYDLDLIVENKICKVGKKYQNECGTIKTHFDSLVGNQQTSNNLSNGEQITIDYLSTYDYKIYVQITLNKEEFTKLKKTEQDNISLYQQSSAQVQIFAKNSRYPQANIFVKQIVQAAQTIKESDKFKYKWFVGCIKNGEGLDIINQIKINYEC</sequence>
<proteinExistence type="predicted"/>
<keyword evidence="3" id="KW-1185">Reference proteome</keyword>
<feature type="transmembrane region" description="Helical" evidence="1">
    <location>
        <begin position="22"/>
        <end position="41"/>
    </location>
</feature>